<evidence type="ECO:0000256" key="2">
    <source>
        <dbReference type="SAM" id="Phobius"/>
    </source>
</evidence>
<evidence type="ECO:0008006" key="5">
    <source>
        <dbReference type="Google" id="ProtNLM"/>
    </source>
</evidence>
<feature type="transmembrane region" description="Helical" evidence="2">
    <location>
        <begin position="582"/>
        <end position="601"/>
    </location>
</feature>
<name>A0A4P9XYT4_9FUNG</name>
<dbReference type="EMBL" id="KZ992445">
    <property type="protein sequence ID" value="RKP10600.1"/>
    <property type="molecule type" value="Genomic_DNA"/>
</dbReference>
<dbReference type="OrthoDB" id="2149840at2759"/>
<accession>A0A4P9XYT4</accession>
<evidence type="ECO:0000313" key="4">
    <source>
        <dbReference type="Proteomes" id="UP000271241"/>
    </source>
</evidence>
<feature type="region of interest" description="Disordered" evidence="1">
    <location>
        <begin position="679"/>
        <end position="699"/>
    </location>
</feature>
<keyword evidence="4" id="KW-1185">Reference proteome</keyword>
<feature type="transmembrane region" description="Helical" evidence="2">
    <location>
        <begin position="425"/>
        <end position="445"/>
    </location>
</feature>
<protein>
    <recommendedName>
        <fullName evidence="5">Heparan-alpha-glucosaminide N-acetyltransferase catalytic domain-containing protein</fullName>
    </recommendedName>
</protein>
<keyword evidence="2" id="KW-1133">Transmembrane helix</keyword>
<dbReference type="AlphaFoldDB" id="A0A4P9XYT4"/>
<dbReference type="PANTHER" id="PTHR31061">
    <property type="entry name" value="LD22376P"/>
    <property type="match status" value="1"/>
</dbReference>
<dbReference type="PANTHER" id="PTHR31061:SF24">
    <property type="entry name" value="LD22376P"/>
    <property type="match status" value="1"/>
</dbReference>
<dbReference type="Proteomes" id="UP000271241">
    <property type="component" value="Unassembled WGS sequence"/>
</dbReference>
<evidence type="ECO:0000313" key="3">
    <source>
        <dbReference type="EMBL" id="RKP10600.1"/>
    </source>
</evidence>
<organism evidence="3 4">
    <name type="scientific">Thamnocephalis sphaerospora</name>
    <dbReference type="NCBI Taxonomy" id="78915"/>
    <lineage>
        <taxon>Eukaryota</taxon>
        <taxon>Fungi</taxon>
        <taxon>Fungi incertae sedis</taxon>
        <taxon>Zoopagomycota</taxon>
        <taxon>Zoopagomycotina</taxon>
        <taxon>Zoopagomycetes</taxon>
        <taxon>Zoopagales</taxon>
        <taxon>Sigmoideomycetaceae</taxon>
        <taxon>Thamnocephalis</taxon>
    </lineage>
</organism>
<feature type="transmembrane region" description="Helical" evidence="2">
    <location>
        <begin position="472"/>
        <end position="496"/>
    </location>
</feature>
<feature type="transmembrane region" description="Helical" evidence="2">
    <location>
        <begin position="192"/>
        <end position="214"/>
    </location>
</feature>
<evidence type="ECO:0000256" key="1">
    <source>
        <dbReference type="SAM" id="MobiDB-lite"/>
    </source>
</evidence>
<keyword evidence="2" id="KW-0472">Membrane</keyword>
<feature type="transmembrane region" description="Helical" evidence="2">
    <location>
        <begin position="268"/>
        <end position="286"/>
    </location>
</feature>
<feature type="transmembrane region" description="Helical" evidence="2">
    <location>
        <begin position="235"/>
        <end position="256"/>
    </location>
</feature>
<proteinExistence type="predicted"/>
<keyword evidence="2" id="KW-0812">Transmembrane</keyword>
<reference evidence="4" key="1">
    <citation type="journal article" date="2018" name="Nat. Microbiol.">
        <title>Leveraging single-cell genomics to expand the fungal tree of life.</title>
        <authorList>
            <person name="Ahrendt S.R."/>
            <person name="Quandt C.A."/>
            <person name="Ciobanu D."/>
            <person name="Clum A."/>
            <person name="Salamov A."/>
            <person name="Andreopoulos B."/>
            <person name="Cheng J.F."/>
            <person name="Woyke T."/>
            <person name="Pelin A."/>
            <person name="Henrissat B."/>
            <person name="Reynolds N.K."/>
            <person name="Benny G.L."/>
            <person name="Smith M.E."/>
            <person name="James T.Y."/>
            <person name="Grigoriev I.V."/>
        </authorList>
    </citation>
    <scope>NUCLEOTIDE SEQUENCE [LARGE SCALE GENOMIC DNA]</scope>
    <source>
        <strain evidence="4">RSA 1356</strain>
    </source>
</reference>
<sequence length="699" mass="77494">MDISEQLTFSLAMSQTSESSSVTRQTTPNSSDESVAHQIDMVALNHPGATLAPPVHLRPHMSSAHGRDRGSIASHLGRPSVVLSRESLPNQRLSRISFGSGHASYNGRHSRSSLAQIGRNSHVLLGPEHAAHYSGGDDGIEEHIMYHDDGHLLENGGRLKSLDLLRGLAACLLILLGHQGSDPSTALPSLSAWHGITLADTAFSSLLFSIGVAIPLSAYRPERAQDRPRTIAWRIGWRSALLFLMGMFLSNFPFVAPDLADTWRPMGTLQRVAVVYATCAGTHAWLRSDVQASKAVRDPIRNLRNLWRVPMFNIIIPFVPLALWLALTYSVYVPNCGRGQLTQECSTEAYFDSMIFGRRHTFRERGYDPEGVLSHLTATLTGYLGMRVGISMIVCPQRLRVSSLASPGRHAATLLRGLRPCVTSWLLVAIVLGTLAYTFHAVLPINRQLWTPTFLLHFSTQAMLSVSNRKEIVRLSALAAGTFGTLFALITIAAYHVSPRFRTPMTRILYFTAFGDVISMPMERFSWCWILDTHLAAQIMLMHIPTFTTIAVNLTIFVWAGIRYHRVHRQVNKECATAKSYIIRYSVICFVYYSFFLIAWIPPVATRLEMSYSVGTYGLYVTRSVLSAMRGVFTAVLFFLLVITTSKRSPYEKKASHLQPASTEKSSACEAWIHTSSLSPTSTMPSIASPEHTLHKGTL</sequence>
<feature type="transmembrane region" description="Helical" evidence="2">
    <location>
        <begin position="621"/>
        <end position="644"/>
    </location>
</feature>
<feature type="transmembrane region" description="Helical" evidence="2">
    <location>
        <begin position="539"/>
        <end position="562"/>
    </location>
</feature>
<feature type="transmembrane region" description="Helical" evidence="2">
    <location>
        <begin position="306"/>
        <end position="327"/>
    </location>
</feature>
<gene>
    <name evidence="3" type="ORF">THASP1DRAFT_21719</name>
</gene>
<feature type="compositionally biased region" description="Polar residues" evidence="1">
    <location>
        <begin position="12"/>
        <end position="33"/>
    </location>
</feature>
<feature type="region of interest" description="Disordered" evidence="1">
    <location>
        <begin position="12"/>
        <end position="34"/>
    </location>
</feature>